<feature type="chain" id="PRO_5040142762" evidence="2">
    <location>
        <begin position="18"/>
        <end position="357"/>
    </location>
</feature>
<keyword evidence="2" id="KW-0732">Signal</keyword>
<keyword evidence="1" id="KW-1133">Transmembrane helix</keyword>
<evidence type="ECO:0000313" key="3">
    <source>
        <dbReference type="EMBL" id="KAH6889705.1"/>
    </source>
</evidence>
<protein>
    <submittedName>
        <fullName evidence="3">Uncharacterized protein</fullName>
    </submittedName>
</protein>
<dbReference type="Proteomes" id="UP000777438">
    <property type="component" value="Unassembled WGS sequence"/>
</dbReference>
<keyword evidence="4" id="KW-1185">Reference proteome</keyword>
<feature type="transmembrane region" description="Helical" evidence="1">
    <location>
        <begin position="333"/>
        <end position="356"/>
    </location>
</feature>
<evidence type="ECO:0000256" key="1">
    <source>
        <dbReference type="SAM" id="Phobius"/>
    </source>
</evidence>
<accession>A0A9P8W4Y1</accession>
<organism evidence="3 4">
    <name type="scientific">Thelonectria olida</name>
    <dbReference type="NCBI Taxonomy" id="1576542"/>
    <lineage>
        <taxon>Eukaryota</taxon>
        <taxon>Fungi</taxon>
        <taxon>Dikarya</taxon>
        <taxon>Ascomycota</taxon>
        <taxon>Pezizomycotina</taxon>
        <taxon>Sordariomycetes</taxon>
        <taxon>Hypocreomycetidae</taxon>
        <taxon>Hypocreales</taxon>
        <taxon>Nectriaceae</taxon>
        <taxon>Thelonectria</taxon>
    </lineage>
</organism>
<gene>
    <name evidence="3" type="ORF">B0T10DRAFT_39109</name>
</gene>
<feature type="signal peptide" evidence="2">
    <location>
        <begin position="1"/>
        <end position="17"/>
    </location>
</feature>
<dbReference type="AlphaFoldDB" id="A0A9P8W4Y1"/>
<keyword evidence="1" id="KW-0812">Transmembrane</keyword>
<sequence>MKFASLVLFLVVGSSHAAVWSTPTTPSSSSCKSILVTTEKTTVTVDWVSTSTITQPAEAPSPSSPVVPQTTVCTQKCVVLTLSTAIKPTSDSGSWSSSVDSVPPAAPHVTVSCLTIYDTTSGYSEEATSWHFSPSIPISVAGSSSASTTGSSLGSSESVVLSTWEPSSLATSPVASSFVSSVTITASSSSPTSHVEEGSSIVSTSEPCSTDVTVTKTFVETLWTSAPVTTTLVTTRAVTITTVVVETYSTSTGGKVVPATRTTTATIVSVHVGCTTATTLGVEASDSPESSIVEVTPVPETTESLTGRTTISTAVTTISTPLTTIDNASTSTAGAAVAAVNAGVGLGALVGLMAVLA</sequence>
<evidence type="ECO:0000313" key="4">
    <source>
        <dbReference type="Proteomes" id="UP000777438"/>
    </source>
</evidence>
<evidence type="ECO:0000256" key="2">
    <source>
        <dbReference type="SAM" id="SignalP"/>
    </source>
</evidence>
<proteinExistence type="predicted"/>
<name>A0A9P8W4Y1_9HYPO</name>
<reference evidence="3 4" key="1">
    <citation type="journal article" date="2021" name="Nat. Commun.">
        <title>Genetic determinants of endophytism in the Arabidopsis root mycobiome.</title>
        <authorList>
            <person name="Mesny F."/>
            <person name="Miyauchi S."/>
            <person name="Thiergart T."/>
            <person name="Pickel B."/>
            <person name="Atanasova L."/>
            <person name="Karlsson M."/>
            <person name="Huettel B."/>
            <person name="Barry K.W."/>
            <person name="Haridas S."/>
            <person name="Chen C."/>
            <person name="Bauer D."/>
            <person name="Andreopoulos W."/>
            <person name="Pangilinan J."/>
            <person name="LaButti K."/>
            <person name="Riley R."/>
            <person name="Lipzen A."/>
            <person name="Clum A."/>
            <person name="Drula E."/>
            <person name="Henrissat B."/>
            <person name="Kohler A."/>
            <person name="Grigoriev I.V."/>
            <person name="Martin F.M."/>
            <person name="Hacquard S."/>
        </authorList>
    </citation>
    <scope>NUCLEOTIDE SEQUENCE [LARGE SCALE GENOMIC DNA]</scope>
    <source>
        <strain evidence="3 4">MPI-CAGE-CH-0241</strain>
    </source>
</reference>
<keyword evidence="1" id="KW-0472">Membrane</keyword>
<comment type="caution">
    <text evidence="3">The sequence shown here is derived from an EMBL/GenBank/DDBJ whole genome shotgun (WGS) entry which is preliminary data.</text>
</comment>
<dbReference type="PROSITE" id="PS51257">
    <property type="entry name" value="PROKAR_LIPOPROTEIN"/>
    <property type="match status" value="1"/>
</dbReference>
<dbReference type="EMBL" id="JAGPYM010000010">
    <property type="protein sequence ID" value="KAH6889705.1"/>
    <property type="molecule type" value="Genomic_DNA"/>
</dbReference>